<dbReference type="PANTHER" id="PTHR23070">
    <property type="entry name" value="BCS1 AAA-TYPE ATPASE"/>
    <property type="match status" value="1"/>
</dbReference>
<reference evidence="2 3" key="1">
    <citation type="journal article" date="2017" name="Plant Biotechnol. J.">
        <title>A comprehensive draft genome sequence for lupin (Lupinus angustifolius), an emerging health food: insights into plant-microbe interactions and legume evolution.</title>
        <authorList>
            <person name="Hane J.K."/>
            <person name="Ming Y."/>
            <person name="Kamphuis L.G."/>
            <person name="Nelson M.N."/>
            <person name="Garg G."/>
            <person name="Atkins C.A."/>
            <person name="Bayer P.E."/>
            <person name="Bravo A."/>
            <person name="Bringans S."/>
            <person name="Cannon S."/>
            <person name="Edwards D."/>
            <person name="Foley R."/>
            <person name="Gao L.L."/>
            <person name="Harrison M.J."/>
            <person name="Huang W."/>
            <person name="Hurgobin B."/>
            <person name="Li S."/>
            <person name="Liu C.W."/>
            <person name="McGrath A."/>
            <person name="Morahan G."/>
            <person name="Murray J."/>
            <person name="Weller J."/>
            <person name="Jian J."/>
            <person name="Singh K.B."/>
        </authorList>
    </citation>
    <scope>NUCLEOTIDE SEQUENCE [LARGE SCALE GENOMIC DNA]</scope>
    <source>
        <strain evidence="3">cv. Tanjil</strain>
        <tissue evidence="2">Whole plant</tissue>
    </source>
</reference>
<dbReference type="InterPro" id="IPR050747">
    <property type="entry name" value="Mitochondrial_chaperone_BCS1"/>
</dbReference>
<keyword evidence="3" id="KW-1185">Reference proteome</keyword>
<dbReference type="InterPro" id="IPR058017">
    <property type="entry name" value="At3g28540-like_C"/>
</dbReference>
<comment type="caution">
    <text evidence="2">The sequence shown here is derived from an EMBL/GenBank/DDBJ whole genome shotgun (WGS) entry which is preliminary data.</text>
</comment>
<name>A0A394DFM2_LUPAN</name>
<dbReference type="Gene3D" id="6.10.280.40">
    <property type="match status" value="1"/>
</dbReference>
<evidence type="ECO:0000259" key="1">
    <source>
        <dbReference type="Pfam" id="PF25568"/>
    </source>
</evidence>
<sequence>MDRHIELSYSGYEAFKVLAKNYLDVESHSLFPIIEKLLGETHMTLADVAENLTPKSNHEDSESCFQSLIKSLEEPKKKEEEMKKWNEQLA</sequence>
<dbReference type="EMBL" id="MLAU01031026">
    <property type="protein sequence ID" value="OIW21704.1"/>
    <property type="molecule type" value="Genomic_DNA"/>
</dbReference>
<proteinExistence type="predicted"/>
<evidence type="ECO:0000313" key="2">
    <source>
        <dbReference type="EMBL" id="OIW21704.1"/>
    </source>
</evidence>
<accession>A0A394DFM2</accession>
<evidence type="ECO:0000313" key="3">
    <source>
        <dbReference type="Proteomes" id="UP000188354"/>
    </source>
</evidence>
<protein>
    <recommendedName>
        <fullName evidence="1">AAA+ ATPase At3g28540-like C-terminal domain-containing protein</fullName>
    </recommendedName>
</protein>
<gene>
    <name evidence="2" type="ORF">TanjilG_08324</name>
</gene>
<dbReference type="Pfam" id="PF25568">
    <property type="entry name" value="AAA_lid_At3g28540"/>
    <property type="match status" value="1"/>
</dbReference>
<dbReference type="AlphaFoldDB" id="A0A394DFM2"/>
<feature type="domain" description="AAA+ ATPase At3g28540-like C-terminal" evidence="1">
    <location>
        <begin position="11"/>
        <end position="83"/>
    </location>
</feature>
<dbReference type="STRING" id="3871.A0A394DFM2"/>
<dbReference type="Gramene" id="OIW21704">
    <property type="protein sequence ID" value="OIW21704"/>
    <property type="gene ID" value="TanjilG_08324"/>
</dbReference>
<dbReference type="Proteomes" id="UP000188354">
    <property type="component" value="Unassembled WGS sequence"/>
</dbReference>
<organism evidence="2 3">
    <name type="scientific">Lupinus angustifolius</name>
    <name type="common">Narrow-leaved blue lupine</name>
    <dbReference type="NCBI Taxonomy" id="3871"/>
    <lineage>
        <taxon>Eukaryota</taxon>
        <taxon>Viridiplantae</taxon>
        <taxon>Streptophyta</taxon>
        <taxon>Embryophyta</taxon>
        <taxon>Tracheophyta</taxon>
        <taxon>Spermatophyta</taxon>
        <taxon>Magnoliopsida</taxon>
        <taxon>eudicotyledons</taxon>
        <taxon>Gunneridae</taxon>
        <taxon>Pentapetalae</taxon>
        <taxon>rosids</taxon>
        <taxon>fabids</taxon>
        <taxon>Fabales</taxon>
        <taxon>Fabaceae</taxon>
        <taxon>Papilionoideae</taxon>
        <taxon>50 kb inversion clade</taxon>
        <taxon>genistoids sensu lato</taxon>
        <taxon>core genistoids</taxon>
        <taxon>Genisteae</taxon>
        <taxon>Lupinus</taxon>
    </lineage>
</organism>